<comment type="caution">
    <text evidence="2">The sequence shown here is derived from an EMBL/GenBank/DDBJ whole genome shotgun (WGS) entry which is preliminary data.</text>
</comment>
<evidence type="ECO:0000313" key="2">
    <source>
        <dbReference type="EMBL" id="OZI24448.1"/>
    </source>
</evidence>
<name>A0A261RHC5_9BORD</name>
<feature type="transmembrane region" description="Helical" evidence="1">
    <location>
        <begin position="27"/>
        <end position="44"/>
    </location>
</feature>
<sequence length="251" mass="27819">MDPNPGPFKPAVPSGLSLIERAQELKWTLQLAAAVLFADLVLAWRTGQGLARWSIQADQLLANSGFLLVAVLAFAVLMSIVIPLVAEFFRQLGWLVLTSVPWPGWMRTTPDFRRPAGGVLPGELRDHAYRTGDRSLLEMVDAHWRRVKQEHADRLAAGQMVFAVLVLGIVNFFPGLLGIQADTLLRDVPAVFGEPGGLALCLALLLALAAIKLTWFTDHQHEWIDYPPLYHDLENKRRELRRAGLAPPGAR</sequence>
<reference evidence="3" key="1">
    <citation type="submission" date="2017-05" db="EMBL/GenBank/DDBJ databases">
        <title>Complete and WGS of Bordetella genogroups.</title>
        <authorList>
            <person name="Spilker T."/>
            <person name="Lipuma J."/>
        </authorList>
    </citation>
    <scope>NUCLEOTIDE SEQUENCE [LARGE SCALE GENOMIC DNA]</scope>
    <source>
        <strain evidence="3">AU18089</strain>
    </source>
</reference>
<organism evidence="2 3">
    <name type="scientific">Bordetella genomosp. 7</name>
    <dbReference type="NCBI Taxonomy" id="1416805"/>
    <lineage>
        <taxon>Bacteria</taxon>
        <taxon>Pseudomonadati</taxon>
        <taxon>Pseudomonadota</taxon>
        <taxon>Betaproteobacteria</taxon>
        <taxon>Burkholderiales</taxon>
        <taxon>Alcaligenaceae</taxon>
        <taxon>Bordetella</taxon>
    </lineage>
</organism>
<protein>
    <submittedName>
        <fullName evidence="2">Uncharacterized protein</fullName>
    </submittedName>
</protein>
<keyword evidence="1" id="KW-1133">Transmembrane helix</keyword>
<keyword evidence="1" id="KW-0812">Transmembrane</keyword>
<dbReference type="EMBL" id="NEVK01000003">
    <property type="protein sequence ID" value="OZI24448.1"/>
    <property type="molecule type" value="Genomic_DNA"/>
</dbReference>
<feature type="transmembrane region" description="Helical" evidence="1">
    <location>
        <begin position="155"/>
        <end position="177"/>
    </location>
</feature>
<dbReference type="AlphaFoldDB" id="A0A261RHC5"/>
<keyword evidence="3" id="KW-1185">Reference proteome</keyword>
<feature type="transmembrane region" description="Helical" evidence="1">
    <location>
        <begin position="65"/>
        <end position="82"/>
    </location>
</feature>
<evidence type="ECO:0000313" key="3">
    <source>
        <dbReference type="Proteomes" id="UP000216947"/>
    </source>
</evidence>
<accession>A0A261RHC5</accession>
<dbReference type="RefSeq" id="WP_094795965.1">
    <property type="nucleotide sequence ID" value="NZ_NEVK01000003.1"/>
</dbReference>
<proteinExistence type="predicted"/>
<evidence type="ECO:0000256" key="1">
    <source>
        <dbReference type="SAM" id="Phobius"/>
    </source>
</evidence>
<keyword evidence="1" id="KW-0472">Membrane</keyword>
<dbReference type="Proteomes" id="UP000216947">
    <property type="component" value="Unassembled WGS sequence"/>
</dbReference>
<gene>
    <name evidence="2" type="ORF">CAL19_02715</name>
</gene>
<feature type="transmembrane region" description="Helical" evidence="1">
    <location>
        <begin position="197"/>
        <end position="215"/>
    </location>
</feature>